<evidence type="ECO:0000313" key="2">
    <source>
        <dbReference type="Proteomes" id="UP000005010"/>
    </source>
</evidence>
<proteinExistence type="predicted"/>
<dbReference type="PATRIC" id="fig|182217.3.peg.1799"/>
<dbReference type="KEGG" id="hce:HCW_08475"/>
<organism evidence="1 2">
    <name type="scientific">Helicobacter cetorum (strain ATCC BAA-429 / MIT 00-7128)</name>
    <dbReference type="NCBI Taxonomy" id="182217"/>
    <lineage>
        <taxon>Bacteria</taxon>
        <taxon>Pseudomonadati</taxon>
        <taxon>Campylobacterota</taxon>
        <taxon>Epsilonproteobacteria</taxon>
        <taxon>Campylobacterales</taxon>
        <taxon>Helicobacteraceae</taxon>
        <taxon>Helicobacter</taxon>
    </lineage>
</organism>
<sequence>MGLKYQGLKNEVFLRVLRQNPTSKNPQKMGETFQRESFNSNLSPQKENLRYTSRKGFLLCLDIANPLLSGVCPSQKLGHGAILSQNPKTPLITLFQTLKKNNPLFLNETFKRVREVFNPKQPMLSLLNNGGLA</sequence>
<dbReference type="EMBL" id="CP003479">
    <property type="protein sequence ID" value="AFI04950.1"/>
    <property type="molecule type" value="Genomic_DNA"/>
</dbReference>
<protein>
    <submittedName>
        <fullName evidence="1">Uncharacterized protein</fullName>
    </submittedName>
</protein>
<dbReference type="STRING" id="182217.HCW_08475"/>
<evidence type="ECO:0000313" key="1">
    <source>
        <dbReference type="EMBL" id="AFI04950.1"/>
    </source>
</evidence>
<name>I0EPT1_HELC0</name>
<keyword evidence="2" id="KW-1185">Reference proteome</keyword>
<gene>
    <name evidence="1" type="ordered locus">HCW_08475</name>
</gene>
<dbReference type="AlphaFoldDB" id="I0EPT1"/>
<dbReference type="RefSeq" id="WP_014661812.1">
    <property type="nucleotide sequence ID" value="NC_017737.1"/>
</dbReference>
<accession>I0EPT1</accession>
<reference evidence="2" key="1">
    <citation type="submission" date="2012-04" db="EMBL/GenBank/DDBJ databases">
        <title>Complete genome sequence of Helicobacter cetorum strain MIT 00-7128.</title>
        <authorList>
            <person name="Kersulyte D."/>
            <person name="Berg D.E."/>
        </authorList>
    </citation>
    <scope>NUCLEOTIDE SEQUENCE [LARGE SCALE GENOMIC DNA]</scope>
    <source>
        <strain evidence="2">MIT 00-7128</strain>
    </source>
</reference>
<dbReference type="HOGENOM" id="CLU_1903800_0_0_7"/>
<dbReference type="Proteomes" id="UP000005010">
    <property type="component" value="Chromosome"/>
</dbReference>